<dbReference type="CDD" id="cd02440">
    <property type="entry name" value="AdoMet_MTases"/>
    <property type="match status" value="1"/>
</dbReference>
<evidence type="ECO:0000313" key="5">
    <source>
        <dbReference type="Proteomes" id="UP001266099"/>
    </source>
</evidence>
<dbReference type="PANTHER" id="PTHR43542:SF1">
    <property type="entry name" value="METHYLTRANSFERASE"/>
    <property type="match status" value="1"/>
</dbReference>
<dbReference type="GO" id="GO:0052913">
    <property type="term" value="F:16S rRNA (guanine(966)-N(2))-methyltransferase activity"/>
    <property type="evidence" value="ECO:0007669"/>
    <property type="project" value="UniProtKB-EC"/>
</dbReference>
<keyword evidence="5" id="KW-1185">Reference proteome</keyword>
<evidence type="ECO:0000313" key="4">
    <source>
        <dbReference type="EMBL" id="MDR6940124.1"/>
    </source>
</evidence>
<dbReference type="PROSITE" id="PS00092">
    <property type="entry name" value="N6_MTASE"/>
    <property type="match status" value="1"/>
</dbReference>
<evidence type="ECO:0000256" key="3">
    <source>
        <dbReference type="SAM" id="MobiDB-lite"/>
    </source>
</evidence>
<protein>
    <submittedName>
        <fullName evidence="4">16S rRNA (Guanine966-N2)-methyltransferase</fullName>
        <ecNumber evidence="4">2.1.1.171</ecNumber>
    </submittedName>
</protein>
<keyword evidence="2 4" id="KW-0808">Transferase</keyword>
<reference evidence="4 5" key="1">
    <citation type="submission" date="2023-07" db="EMBL/GenBank/DDBJ databases">
        <title>Sequencing the genomes of 1000 actinobacteria strains.</title>
        <authorList>
            <person name="Klenk H.-P."/>
        </authorList>
    </citation>
    <scope>NUCLEOTIDE SEQUENCE [LARGE SCALE GENOMIC DNA]</scope>
    <source>
        <strain evidence="4 5">DSM 15539</strain>
    </source>
</reference>
<dbReference type="InterPro" id="IPR004398">
    <property type="entry name" value="RNA_MeTrfase_RsmD"/>
</dbReference>
<dbReference type="Gene3D" id="3.40.50.150">
    <property type="entry name" value="Vaccinia Virus protein VP39"/>
    <property type="match status" value="1"/>
</dbReference>
<keyword evidence="1 4" id="KW-0489">Methyltransferase</keyword>
<dbReference type="SUPFAM" id="SSF53335">
    <property type="entry name" value="S-adenosyl-L-methionine-dependent methyltransferases"/>
    <property type="match status" value="1"/>
</dbReference>
<name>A0ABU1T444_9ACTO</name>
<dbReference type="PANTHER" id="PTHR43542">
    <property type="entry name" value="METHYLTRANSFERASE"/>
    <property type="match status" value="1"/>
</dbReference>
<dbReference type="Proteomes" id="UP001266099">
    <property type="component" value="Unassembled WGS sequence"/>
</dbReference>
<accession>A0ABU1T444</accession>
<feature type="region of interest" description="Disordered" evidence="3">
    <location>
        <begin position="1"/>
        <end position="21"/>
    </location>
</feature>
<dbReference type="PIRSF" id="PIRSF004553">
    <property type="entry name" value="CHP00095"/>
    <property type="match status" value="1"/>
</dbReference>
<dbReference type="NCBIfam" id="TIGR00095">
    <property type="entry name" value="16S rRNA (guanine(966)-N(2))-methyltransferase RsmD"/>
    <property type="match status" value="1"/>
</dbReference>
<organism evidence="4 5">
    <name type="scientific">Arcanobacterium hippocoleae</name>
    <dbReference type="NCBI Taxonomy" id="149017"/>
    <lineage>
        <taxon>Bacteria</taxon>
        <taxon>Bacillati</taxon>
        <taxon>Actinomycetota</taxon>
        <taxon>Actinomycetes</taxon>
        <taxon>Actinomycetales</taxon>
        <taxon>Actinomycetaceae</taxon>
        <taxon>Arcanobacterium</taxon>
    </lineage>
</organism>
<gene>
    <name evidence="4" type="ORF">J2S36_001667</name>
</gene>
<evidence type="ECO:0000256" key="2">
    <source>
        <dbReference type="ARBA" id="ARBA00022679"/>
    </source>
</evidence>
<sequence>MTRIVSGSAKGQTLLVPKSGTRPTSERVREALFSRLEHYGYIKECVVLDLFAGSGALAFEALSRGASDAVCVEANPGAAKIILQNARKLNLPVKVASQKVATYLCNTVPVTKFDLVFIDPPYDLDESALTEVLAGLELHLKDDAMVIVERAKRTPEPNWPDFLRLDDERSWGDTRIWTAVNSASASQ</sequence>
<dbReference type="InterPro" id="IPR029063">
    <property type="entry name" value="SAM-dependent_MTases_sf"/>
</dbReference>
<dbReference type="EMBL" id="JAVDUJ010000001">
    <property type="protein sequence ID" value="MDR6940124.1"/>
    <property type="molecule type" value="Genomic_DNA"/>
</dbReference>
<dbReference type="InterPro" id="IPR002052">
    <property type="entry name" value="DNA_methylase_N6_adenine_CS"/>
</dbReference>
<proteinExistence type="predicted"/>
<dbReference type="Pfam" id="PF03602">
    <property type="entry name" value="Cons_hypoth95"/>
    <property type="match status" value="1"/>
</dbReference>
<dbReference type="EC" id="2.1.1.171" evidence="4"/>
<evidence type="ECO:0000256" key="1">
    <source>
        <dbReference type="ARBA" id="ARBA00022603"/>
    </source>
</evidence>
<comment type="caution">
    <text evidence="4">The sequence shown here is derived from an EMBL/GenBank/DDBJ whole genome shotgun (WGS) entry which is preliminary data.</text>
</comment>
<dbReference type="RefSeq" id="WP_309957363.1">
    <property type="nucleotide sequence ID" value="NZ_JAVDUJ010000001.1"/>
</dbReference>